<dbReference type="RefSeq" id="WP_086987759.1">
    <property type="nucleotide sequence ID" value="NZ_FJNA01000005.1"/>
</dbReference>
<accession>A0AB38A408</accession>
<dbReference type="AlphaFoldDB" id="A0AB38A408"/>
<name>A0AB38A408_9LACT</name>
<evidence type="ECO:0000313" key="1">
    <source>
        <dbReference type="EMBL" id="SEA96183.1"/>
    </source>
</evidence>
<gene>
    <name evidence="1" type="ORF">SAMN04488525_11337</name>
</gene>
<dbReference type="EMBL" id="FNQH01000013">
    <property type="protein sequence ID" value="SEA96183.1"/>
    <property type="molecule type" value="Genomic_DNA"/>
</dbReference>
<organism evidence="1 2">
    <name type="scientific">Trichococcus collinsii</name>
    <dbReference type="NCBI Taxonomy" id="157076"/>
    <lineage>
        <taxon>Bacteria</taxon>
        <taxon>Bacillati</taxon>
        <taxon>Bacillota</taxon>
        <taxon>Bacilli</taxon>
        <taxon>Lactobacillales</taxon>
        <taxon>Carnobacteriaceae</taxon>
        <taxon>Trichococcus</taxon>
    </lineage>
</organism>
<dbReference type="Proteomes" id="UP000199042">
    <property type="component" value="Unassembled WGS sequence"/>
</dbReference>
<proteinExistence type="predicted"/>
<keyword evidence="2" id="KW-1185">Reference proteome</keyword>
<comment type="caution">
    <text evidence="1">The sequence shown here is derived from an EMBL/GenBank/DDBJ whole genome shotgun (WGS) entry which is preliminary data.</text>
</comment>
<reference evidence="1 2" key="1">
    <citation type="submission" date="2016-10" db="EMBL/GenBank/DDBJ databases">
        <authorList>
            <person name="Varghese N."/>
            <person name="Submissions S."/>
        </authorList>
    </citation>
    <scope>NUCLEOTIDE SEQUENCE [LARGE SCALE GENOMIC DNA]</scope>
    <source>
        <strain evidence="1 2">DSM 14526</strain>
    </source>
</reference>
<protein>
    <submittedName>
        <fullName evidence="1">Uncharacterized protein</fullName>
    </submittedName>
</protein>
<evidence type="ECO:0000313" key="2">
    <source>
        <dbReference type="Proteomes" id="UP000199042"/>
    </source>
</evidence>
<sequence length="85" mass="9409">MDQLNLFDTPAVQIDEKHWEIFDGNRLVGTFELDEIGFEFKSCIGPICGGGGPLDAGEDITDSLNHAVVTLQRHYRITRGMEVGT</sequence>